<protein>
    <submittedName>
        <fullName evidence="1">Uncharacterized protein</fullName>
    </submittedName>
</protein>
<comment type="caution">
    <text evidence="1">The sequence shown here is derived from an EMBL/GenBank/DDBJ whole genome shotgun (WGS) entry which is preliminary data.</text>
</comment>
<dbReference type="Proteomes" id="UP001549204">
    <property type="component" value="Unassembled WGS sequence"/>
</dbReference>
<name>A0ABV2GUU5_9HYPH</name>
<keyword evidence="2" id="KW-1185">Reference proteome</keyword>
<accession>A0ABV2GUU5</accession>
<evidence type="ECO:0000313" key="2">
    <source>
        <dbReference type="Proteomes" id="UP001549204"/>
    </source>
</evidence>
<proteinExistence type="predicted"/>
<organism evidence="1 2">
    <name type="scientific">Mesorhizobium robiniae</name>
    <dbReference type="NCBI Taxonomy" id="559315"/>
    <lineage>
        <taxon>Bacteria</taxon>
        <taxon>Pseudomonadati</taxon>
        <taxon>Pseudomonadota</taxon>
        <taxon>Alphaproteobacteria</taxon>
        <taxon>Hyphomicrobiales</taxon>
        <taxon>Phyllobacteriaceae</taxon>
        <taxon>Mesorhizobium</taxon>
    </lineage>
</organism>
<gene>
    <name evidence="1" type="ORF">ABID19_004957</name>
</gene>
<dbReference type="EMBL" id="JBEPMC010000009">
    <property type="protein sequence ID" value="MET3581904.1"/>
    <property type="molecule type" value="Genomic_DNA"/>
</dbReference>
<reference evidence="1 2" key="1">
    <citation type="submission" date="2024-06" db="EMBL/GenBank/DDBJ databases">
        <title>Genomic Encyclopedia of Type Strains, Phase IV (KMG-IV): sequencing the most valuable type-strain genomes for metagenomic binning, comparative biology and taxonomic classification.</title>
        <authorList>
            <person name="Goeker M."/>
        </authorList>
    </citation>
    <scope>NUCLEOTIDE SEQUENCE [LARGE SCALE GENOMIC DNA]</scope>
    <source>
        <strain evidence="1 2">DSM 100022</strain>
    </source>
</reference>
<sequence>MVLQLDCKRTADRLSSRTWRPSADGRHTLCLNAPISMSFVTFFAVG</sequence>
<evidence type="ECO:0000313" key="1">
    <source>
        <dbReference type="EMBL" id="MET3581904.1"/>
    </source>
</evidence>